<name>A0ABQ9M663_HEVBR</name>
<dbReference type="SUPFAM" id="SSF101941">
    <property type="entry name" value="NAC domain"/>
    <property type="match status" value="1"/>
</dbReference>
<evidence type="ECO:0000256" key="3">
    <source>
        <dbReference type="ARBA" id="ARBA00023163"/>
    </source>
</evidence>
<feature type="non-terminal residue" evidence="7">
    <location>
        <position position="1"/>
    </location>
</feature>
<dbReference type="EMBL" id="JARPOI010000008">
    <property type="protein sequence ID" value="KAJ9175138.1"/>
    <property type="molecule type" value="Genomic_DNA"/>
</dbReference>
<keyword evidence="3" id="KW-0804">Transcription</keyword>
<keyword evidence="2" id="KW-0238">DNA-binding</keyword>
<evidence type="ECO:0000259" key="6">
    <source>
        <dbReference type="PROSITE" id="PS51005"/>
    </source>
</evidence>
<evidence type="ECO:0000256" key="1">
    <source>
        <dbReference type="ARBA" id="ARBA00023015"/>
    </source>
</evidence>
<dbReference type="PANTHER" id="PTHR31744:SF219">
    <property type="entry name" value="NAC DOMAIN-CONTAINING PROTEIN 4"/>
    <property type="match status" value="1"/>
</dbReference>
<sequence length="229" mass="25372">NRATASDYCKPQAKTRKSTGLKPLTLVFYKGRAPKGTKTNWVMQEYRLEGKYSVYNLPKIAKNEWVICKVFQKSSGGKKTHIAGLVRMSSYGNELGPSSLWPPLMDSSPHNSKTRTSKDNTSHVTCFSKPMEDQKAKEDMFDSFDNTSFLLTSTSSSSSSSVLFSKTCLPNSFYSAQISPSFDSKMELSLSQDISSAVIDPELVHRSFEGQEAPPSSAGPIDLDCLWSY</sequence>
<dbReference type="PANTHER" id="PTHR31744">
    <property type="entry name" value="PROTEIN CUP-SHAPED COTYLEDON 2-RELATED"/>
    <property type="match status" value="1"/>
</dbReference>
<dbReference type="Proteomes" id="UP001174677">
    <property type="component" value="Chromosome 8"/>
</dbReference>
<feature type="domain" description="NAC" evidence="6">
    <location>
        <begin position="1"/>
        <end position="73"/>
    </location>
</feature>
<evidence type="ECO:0000256" key="2">
    <source>
        <dbReference type="ARBA" id="ARBA00023125"/>
    </source>
</evidence>
<comment type="caution">
    <text evidence="7">The sequence shown here is derived from an EMBL/GenBank/DDBJ whole genome shotgun (WGS) entry which is preliminary data.</text>
</comment>
<evidence type="ECO:0000256" key="4">
    <source>
        <dbReference type="ARBA" id="ARBA00023242"/>
    </source>
</evidence>
<keyword evidence="8" id="KW-1185">Reference proteome</keyword>
<organism evidence="7 8">
    <name type="scientific">Hevea brasiliensis</name>
    <name type="common">Para rubber tree</name>
    <name type="synonym">Siphonia brasiliensis</name>
    <dbReference type="NCBI Taxonomy" id="3981"/>
    <lineage>
        <taxon>Eukaryota</taxon>
        <taxon>Viridiplantae</taxon>
        <taxon>Streptophyta</taxon>
        <taxon>Embryophyta</taxon>
        <taxon>Tracheophyta</taxon>
        <taxon>Spermatophyta</taxon>
        <taxon>Magnoliopsida</taxon>
        <taxon>eudicotyledons</taxon>
        <taxon>Gunneridae</taxon>
        <taxon>Pentapetalae</taxon>
        <taxon>rosids</taxon>
        <taxon>fabids</taxon>
        <taxon>Malpighiales</taxon>
        <taxon>Euphorbiaceae</taxon>
        <taxon>Crotonoideae</taxon>
        <taxon>Micrandreae</taxon>
        <taxon>Hevea</taxon>
    </lineage>
</organism>
<gene>
    <name evidence="7" type="ORF">P3X46_013719</name>
</gene>
<feature type="region of interest" description="Disordered" evidence="5">
    <location>
        <begin position="102"/>
        <end position="125"/>
    </location>
</feature>
<protein>
    <recommendedName>
        <fullName evidence="6">NAC domain-containing protein</fullName>
    </recommendedName>
</protein>
<keyword evidence="4" id="KW-0539">Nucleus</keyword>
<dbReference type="PROSITE" id="PS51005">
    <property type="entry name" value="NAC"/>
    <property type="match status" value="1"/>
</dbReference>
<keyword evidence="1" id="KW-0805">Transcription regulation</keyword>
<accession>A0ABQ9M663</accession>
<reference evidence="7 8" key="1">
    <citation type="journal article" date="2023" name="Plant Biotechnol. J.">
        <title>Chromosome-level wild Hevea brasiliensis genome provides new tools for genomic-assisted breeding and valuable loci to elevate rubber yield.</title>
        <authorList>
            <person name="Cheng H."/>
            <person name="Song X."/>
            <person name="Hu Y."/>
            <person name="Wu T."/>
            <person name="Yang Q."/>
            <person name="An Z."/>
            <person name="Feng S."/>
            <person name="Deng Z."/>
            <person name="Wu W."/>
            <person name="Zeng X."/>
            <person name="Tu M."/>
            <person name="Wang X."/>
            <person name="Huang H."/>
        </authorList>
    </citation>
    <scope>NUCLEOTIDE SEQUENCE [LARGE SCALE GENOMIC DNA]</scope>
    <source>
        <strain evidence="7">MT/VB/25A 57/8</strain>
    </source>
</reference>
<evidence type="ECO:0000313" key="8">
    <source>
        <dbReference type="Proteomes" id="UP001174677"/>
    </source>
</evidence>
<evidence type="ECO:0000256" key="5">
    <source>
        <dbReference type="SAM" id="MobiDB-lite"/>
    </source>
</evidence>
<dbReference type="InterPro" id="IPR036093">
    <property type="entry name" value="NAC_dom_sf"/>
</dbReference>
<dbReference type="InterPro" id="IPR003441">
    <property type="entry name" value="NAC-dom"/>
</dbReference>
<evidence type="ECO:0000313" key="7">
    <source>
        <dbReference type="EMBL" id="KAJ9175138.1"/>
    </source>
</evidence>
<proteinExistence type="predicted"/>
<dbReference type="Gene3D" id="2.170.150.80">
    <property type="entry name" value="NAC domain"/>
    <property type="match status" value="1"/>
</dbReference>